<protein>
    <submittedName>
        <fullName evidence="2">Uncharacterized protein</fullName>
    </submittedName>
</protein>
<sequence>MQITVHENHGRATLSPGHTRHLPASAGHRPTPSTPGGTPLPRARRTTDLVIERLDGSSTAYAVPTFCG</sequence>
<evidence type="ECO:0000313" key="2">
    <source>
        <dbReference type="EMBL" id="MFC6083104.1"/>
    </source>
</evidence>
<dbReference type="Proteomes" id="UP001596137">
    <property type="component" value="Unassembled WGS sequence"/>
</dbReference>
<evidence type="ECO:0000256" key="1">
    <source>
        <dbReference type="SAM" id="MobiDB-lite"/>
    </source>
</evidence>
<reference evidence="3" key="1">
    <citation type="journal article" date="2019" name="Int. J. Syst. Evol. Microbiol.">
        <title>The Global Catalogue of Microorganisms (GCM) 10K type strain sequencing project: providing services to taxonomists for standard genome sequencing and annotation.</title>
        <authorList>
            <consortium name="The Broad Institute Genomics Platform"/>
            <consortium name="The Broad Institute Genome Sequencing Center for Infectious Disease"/>
            <person name="Wu L."/>
            <person name="Ma J."/>
        </authorList>
    </citation>
    <scope>NUCLEOTIDE SEQUENCE [LARGE SCALE GENOMIC DNA]</scope>
    <source>
        <strain evidence="3">JCM 30346</strain>
    </source>
</reference>
<dbReference type="RefSeq" id="WP_380754484.1">
    <property type="nucleotide sequence ID" value="NZ_JBHSRF010000024.1"/>
</dbReference>
<feature type="region of interest" description="Disordered" evidence="1">
    <location>
        <begin position="1"/>
        <end position="46"/>
    </location>
</feature>
<keyword evidence="3" id="KW-1185">Reference proteome</keyword>
<dbReference type="EMBL" id="JBHSRF010000024">
    <property type="protein sequence ID" value="MFC6083104.1"/>
    <property type="molecule type" value="Genomic_DNA"/>
</dbReference>
<feature type="compositionally biased region" description="Low complexity" evidence="1">
    <location>
        <begin position="27"/>
        <end position="41"/>
    </location>
</feature>
<comment type="caution">
    <text evidence="2">The sequence shown here is derived from an EMBL/GenBank/DDBJ whole genome shotgun (WGS) entry which is preliminary data.</text>
</comment>
<feature type="compositionally biased region" description="Basic and acidic residues" evidence="1">
    <location>
        <begin position="1"/>
        <end position="10"/>
    </location>
</feature>
<name>A0ABW1NI87_9ACTN</name>
<gene>
    <name evidence="2" type="ORF">ACFP1K_18170</name>
</gene>
<accession>A0ABW1NI87</accession>
<evidence type="ECO:0000313" key="3">
    <source>
        <dbReference type="Proteomes" id="UP001596137"/>
    </source>
</evidence>
<organism evidence="2 3">
    <name type="scientific">Sphaerisporangium aureirubrum</name>
    <dbReference type="NCBI Taxonomy" id="1544736"/>
    <lineage>
        <taxon>Bacteria</taxon>
        <taxon>Bacillati</taxon>
        <taxon>Actinomycetota</taxon>
        <taxon>Actinomycetes</taxon>
        <taxon>Streptosporangiales</taxon>
        <taxon>Streptosporangiaceae</taxon>
        <taxon>Sphaerisporangium</taxon>
    </lineage>
</organism>
<proteinExistence type="predicted"/>